<accession>A0A2J7ZVN6</accession>
<evidence type="ECO:0000259" key="1">
    <source>
        <dbReference type="Pfam" id="PF08241"/>
    </source>
</evidence>
<dbReference type="Pfam" id="PF08241">
    <property type="entry name" value="Methyltransf_11"/>
    <property type="match status" value="1"/>
</dbReference>
<dbReference type="InterPro" id="IPR013216">
    <property type="entry name" value="Methyltransf_11"/>
</dbReference>
<evidence type="ECO:0000313" key="2">
    <source>
        <dbReference type="EMBL" id="PNH04320.1"/>
    </source>
</evidence>
<name>A0A2J7ZVN6_9CHLO</name>
<dbReference type="GO" id="GO:0008757">
    <property type="term" value="F:S-adenosylmethionine-dependent methyltransferase activity"/>
    <property type="evidence" value="ECO:0007669"/>
    <property type="project" value="InterPro"/>
</dbReference>
<feature type="domain" description="Methyltransferase type 11" evidence="1">
    <location>
        <begin position="102"/>
        <end position="177"/>
    </location>
</feature>
<feature type="non-terminal residue" evidence="2">
    <location>
        <position position="181"/>
    </location>
</feature>
<sequence length="181" mass="18882">MQCLRLPGGRGAFTASRAPPPRRALVSVRALEGGLLTTAAVAAPLLAAGGVAAWKVVNYGQLEYITASMLSNYVPKSEPRVIQLRGGTRELYYYPKSVVQVTVVGEGLNKSLLEQAGMQAAIPTVAKPQSPTNLGFAADGSVDAVVSLGALAGMSEAQRAAFAAEALRVLKPGCPIIFMER</sequence>
<dbReference type="OrthoDB" id="416496at2759"/>
<comment type="caution">
    <text evidence="2">The sequence shown here is derived from an EMBL/GenBank/DDBJ whole genome shotgun (WGS) entry which is preliminary data.</text>
</comment>
<evidence type="ECO:0000313" key="3">
    <source>
        <dbReference type="Proteomes" id="UP000236333"/>
    </source>
</evidence>
<dbReference type="Proteomes" id="UP000236333">
    <property type="component" value="Unassembled WGS sequence"/>
</dbReference>
<reference evidence="2 3" key="1">
    <citation type="journal article" date="2017" name="Mol. Biol. Evol.">
        <title>The 4-celled Tetrabaena socialis nuclear genome reveals the essential components for genetic control of cell number at the origin of multicellularity in the volvocine lineage.</title>
        <authorList>
            <person name="Featherston J."/>
            <person name="Arakaki Y."/>
            <person name="Hanschen E.R."/>
            <person name="Ferris P.J."/>
            <person name="Michod R.E."/>
            <person name="Olson B.J.S.C."/>
            <person name="Nozaki H."/>
            <person name="Durand P.M."/>
        </authorList>
    </citation>
    <scope>NUCLEOTIDE SEQUENCE [LARGE SCALE GENOMIC DNA]</scope>
    <source>
        <strain evidence="2 3">NIES-571</strain>
    </source>
</reference>
<dbReference type="AlphaFoldDB" id="A0A2J7ZVN6"/>
<dbReference type="InterPro" id="IPR029063">
    <property type="entry name" value="SAM-dependent_MTases_sf"/>
</dbReference>
<dbReference type="EMBL" id="PGGS01000401">
    <property type="protein sequence ID" value="PNH04320.1"/>
    <property type="molecule type" value="Genomic_DNA"/>
</dbReference>
<dbReference type="Gene3D" id="3.40.50.150">
    <property type="entry name" value="Vaccinia Virus protein VP39"/>
    <property type="match status" value="1"/>
</dbReference>
<keyword evidence="3" id="KW-1185">Reference proteome</keyword>
<organism evidence="2 3">
    <name type="scientific">Tetrabaena socialis</name>
    <dbReference type="NCBI Taxonomy" id="47790"/>
    <lineage>
        <taxon>Eukaryota</taxon>
        <taxon>Viridiplantae</taxon>
        <taxon>Chlorophyta</taxon>
        <taxon>core chlorophytes</taxon>
        <taxon>Chlorophyceae</taxon>
        <taxon>CS clade</taxon>
        <taxon>Chlamydomonadales</taxon>
        <taxon>Tetrabaenaceae</taxon>
        <taxon>Tetrabaena</taxon>
    </lineage>
</organism>
<protein>
    <recommendedName>
        <fullName evidence="1">Methyltransferase type 11 domain-containing protein</fullName>
    </recommendedName>
</protein>
<dbReference type="SUPFAM" id="SSF53335">
    <property type="entry name" value="S-adenosyl-L-methionine-dependent methyltransferases"/>
    <property type="match status" value="1"/>
</dbReference>
<proteinExistence type="predicted"/>
<gene>
    <name evidence="2" type="ORF">TSOC_009521</name>
</gene>